<reference evidence="1 2" key="1">
    <citation type="submission" date="2018-06" db="EMBL/GenBank/DDBJ databases">
        <authorList>
            <consortium name="Pathogen Informatics"/>
            <person name="Doyle S."/>
        </authorList>
    </citation>
    <scope>NUCLEOTIDE SEQUENCE [LARGE SCALE GENOMIC DNA]</scope>
    <source>
        <strain evidence="1 2">NCTC11685</strain>
    </source>
</reference>
<dbReference type="Proteomes" id="UP000254863">
    <property type="component" value="Unassembled WGS sequence"/>
</dbReference>
<name>A0A7H4N8J8_9ENTR</name>
<gene>
    <name evidence="1" type="ORF">NCTC11685_03402</name>
</gene>
<proteinExistence type="predicted"/>
<accession>A0A7H4N8J8</accession>
<protein>
    <submittedName>
        <fullName evidence="1">Uncharacterized protein</fullName>
    </submittedName>
</protein>
<dbReference type="AlphaFoldDB" id="A0A7H4N8J8"/>
<evidence type="ECO:0000313" key="2">
    <source>
        <dbReference type="Proteomes" id="UP000254863"/>
    </source>
</evidence>
<evidence type="ECO:0000313" key="1">
    <source>
        <dbReference type="EMBL" id="STV83314.1"/>
    </source>
</evidence>
<comment type="caution">
    <text evidence="1">The sequence shown here is derived from an EMBL/GenBank/DDBJ whole genome shotgun (WGS) entry which is preliminary data.</text>
</comment>
<dbReference type="EMBL" id="UGMS01000001">
    <property type="protein sequence ID" value="STV83314.1"/>
    <property type="molecule type" value="Genomic_DNA"/>
</dbReference>
<sequence>MGTALRIPWAIASRAAYAVIKEIPNPRLAQAHGGGKEVAAIGRMKLPSGGFKHGVHMALQAKAVGERDQAILRKLIDGDGGQGSNGMLWRDHGADRAPLKAVAFKLRVADGAEGDRHIRFAAGDIVEHLLHAADNNIHEHVRPGLRKGAHHRFNKGGDQPAANPH</sequence>
<organism evidence="1 2">
    <name type="scientific">Klebsiella michiganensis</name>
    <dbReference type="NCBI Taxonomy" id="1134687"/>
    <lineage>
        <taxon>Bacteria</taxon>
        <taxon>Pseudomonadati</taxon>
        <taxon>Pseudomonadota</taxon>
        <taxon>Gammaproteobacteria</taxon>
        <taxon>Enterobacterales</taxon>
        <taxon>Enterobacteriaceae</taxon>
        <taxon>Klebsiella/Raoultella group</taxon>
        <taxon>Klebsiella</taxon>
    </lineage>
</organism>